<proteinExistence type="predicted"/>
<keyword evidence="4" id="KW-1185">Reference proteome</keyword>
<sequence length="131" mass="14991">MRTSGRQKSDWLMRQESGSGVRHSVTSTHWRRHQNKNLQMTYNSCAYAAYATPVTGYESHQELHNNTWSICLLHRATLEFLRDPVYLKAAALDPACSLMWIDHHVLFSVEVKAEVLQHVKGCGDRATYALC</sequence>
<feature type="region of interest" description="Disordered" evidence="1">
    <location>
        <begin position="1"/>
        <end position="28"/>
    </location>
</feature>
<name>A0AAN8HXM4_9TELE</name>
<evidence type="ECO:0000313" key="2">
    <source>
        <dbReference type="EMBL" id="KAK5931552.1"/>
    </source>
</evidence>
<dbReference type="EMBL" id="JAULUE010000064">
    <property type="protein sequence ID" value="KAK5931560.1"/>
    <property type="molecule type" value="Genomic_DNA"/>
</dbReference>
<dbReference type="Proteomes" id="UP001335648">
    <property type="component" value="Unassembled WGS sequence"/>
</dbReference>
<protein>
    <submittedName>
        <fullName evidence="2">Uncharacterized protein</fullName>
    </submittedName>
</protein>
<gene>
    <name evidence="3" type="ORF">CesoFtcFv8_000163</name>
    <name evidence="2" type="ORF">CesoFtcFv8_000174</name>
</gene>
<evidence type="ECO:0000313" key="3">
    <source>
        <dbReference type="EMBL" id="KAK5931560.1"/>
    </source>
</evidence>
<evidence type="ECO:0000313" key="4">
    <source>
        <dbReference type="Proteomes" id="UP001335648"/>
    </source>
</evidence>
<dbReference type="EMBL" id="JAULUE010000065">
    <property type="protein sequence ID" value="KAK5931552.1"/>
    <property type="molecule type" value="Genomic_DNA"/>
</dbReference>
<comment type="caution">
    <text evidence="2">The sequence shown here is derived from an EMBL/GenBank/DDBJ whole genome shotgun (WGS) entry which is preliminary data.</text>
</comment>
<evidence type="ECO:0000256" key="1">
    <source>
        <dbReference type="SAM" id="MobiDB-lite"/>
    </source>
</evidence>
<accession>A0AAN8HXM4</accession>
<dbReference type="AlphaFoldDB" id="A0AAN8HXM4"/>
<organism evidence="2 4">
    <name type="scientific">Champsocephalus esox</name>
    <name type="common">pike icefish</name>
    <dbReference type="NCBI Taxonomy" id="159716"/>
    <lineage>
        <taxon>Eukaryota</taxon>
        <taxon>Metazoa</taxon>
        <taxon>Chordata</taxon>
        <taxon>Craniata</taxon>
        <taxon>Vertebrata</taxon>
        <taxon>Euteleostomi</taxon>
        <taxon>Actinopterygii</taxon>
        <taxon>Neopterygii</taxon>
        <taxon>Teleostei</taxon>
        <taxon>Neoteleostei</taxon>
        <taxon>Acanthomorphata</taxon>
        <taxon>Eupercaria</taxon>
        <taxon>Perciformes</taxon>
        <taxon>Notothenioidei</taxon>
        <taxon>Channichthyidae</taxon>
        <taxon>Champsocephalus</taxon>
    </lineage>
</organism>
<reference evidence="2 4" key="1">
    <citation type="journal article" date="2023" name="Mol. Biol. Evol.">
        <title>Genomics of Secondarily Temperate Adaptation in the Only Non-Antarctic Icefish.</title>
        <authorList>
            <person name="Rivera-Colon A.G."/>
            <person name="Rayamajhi N."/>
            <person name="Minhas B.F."/>
            <person name="Madrigal G."/>
            <person name="Bilyk K.T."/>
            <person name="Yoon V."/>
            <person name="Hune M."/>
            <person name="Gregory S."/>
            <person name="Cheng C.H.C."/>
            <person name="Catchen J.M."/>
        </authorList>
    </citation>
    <scope>NUCLEOTIDE SEQUENCE [LARGE SCALE GENOMIC DNA]</scope>
    <source>
        <strain evidence="2">JC2023a</strain>
    </source>
</reference>